<gene>
    <name evidence="1" type="ORF">CLR69_04900</name>
</gene>
<sequence length="194" mass="22488">MRPHALDTALITENAFQLVVWCSGNHHVLDHFLDDGDHISFGPTKPNFIYHLQKTVCELLIVTATKIRILQDSLTDTYLDHDELIKPDKRITTFNPCAQELHSLKNLSIRETCNKIIHATSVAFIMCNKDGHKERFLYWSEDLYGFWFSGVVELHGKIKGKEWIVTLDPSKLGVNIISYIHELESEHEIYRAWE</sequence>
<keyword evidence="2" id="KW-1185">Reference proteome</keyword>
<dbReference type="EMBL" id="NWTM01000001">
    <property type="protein sequence ID" value="RYC44372.1"/>
    <property type="molecule type" value="Genomic_DNA"/>
</dbReference>
<proteinExistence type="predicted"/>
<dbReference type="Proteomes" id="UP001138460">
    <property type="component" value="Unassembled WGS sequence"/>
</dbReference>
<reference evidence="1 2" key="1">
    <citation type="journal article" date="2018" name="Syst. Appl. Microbiol.">
        <title>Pectobacterium zantedeschiae sp. nov. a new species of a soft rot pathogen isolated from Calla lily (Zantedeschia spp.).</title>
        <authorList>
            <person name="Waleron M."/>
            <person name="Misztak A."/>
            <person name="Waleron M."/>
            <person name="Franczuk M."/>
            <person name="Jonca J."/>
            <person name="Wielgomas B."/>
            <person name="Mikicinski A."/>
            <person name="Popovic T."/>
            <person name="Waleron K."/>
        </authorList>
    </citation>
    <scope>NUCLEOTIDE SEQUENCE [LARGE SCALE GENOMIC DNA]</scope>
    <source>
        <strain evidence="1 2">9M</strain>
    </source>
</reference>
<protein>
    <submittedName>
        <fullName evidence="1">Uncharacterized protein</fullName>
    </submittedName>
</protein>
<organism evidence="1 2">
    <name type="scientific">Pectobacterium zantedeschiae</name>
    <dbReference type="NCBI Taxonomy" id="2034769"/>
    <lineage>
        <taxon>Bacteria</taxon>
        <taxon>Pseudomonadati</taxon>
        <taxon>Pseudomonadota</taxon>
        <taxon>Gammaproteobacteria</taxon>
        <taxon>Enterobacterales</taxon>
        <taxon>Pectobacteriaceae</taxon>
        <taxon>Pectobacterium</taxon>
    </lineage>
</organism>
<dbReference type="OrthoDB" id="3078277at2"/>
<evidence type="ECO:0000313" key="2">
    <source>
        <dbReference type="Proteomes" id="UP001138460"/>
    </source>
</evidence>
<comment type="caution">
    <text evidence="1">The sequence shown here is derived from an EMBL/GenBank/DDBJ whole genome shotgun (WGS) entry which is preliminary data.</text>
</comment>
<dbReference type="AlphaFoldDB" id="A0A9X8JL82"/>
<accession>A0A9X8JL82</accession>
<dbReference type="RefSeq" id="WP_129711230.1">
    <property type="nucleotide sequence ID" value="NZ_JBEHFA010000003.1"/>
</dbReference>
<name>A0A9X8JL82_9GAMM</name>
<evidence type="ECO:0000313" key="1">
    <source>
        <dbReference type="EMBL" id="RYC44372.1"/>
    </source>
</evidence>